<dbReference type="AlphaFoldDB" id="A0A0R1WDM3"/>
<comment type="caution">
    <text evidence="4">The sequence shown here is derived from an EMBL/GenBank/DDBJ whole genome shotgun (WGS) entry which is preliminary data.</text>
</comment>
<dbReference type="PATRIC" id="fig|1423735.3.peg.100"/>
<feature type="domain" description="SUF system FeS cluster assembly SufBD N-terminal" evidence="3">
    <location>
        <begin position="99"/>
        <end position="166"/>
    </location>
</feature>
<dbReference type="EMBL" id="AZFX01000010">
    <property type="protein sequence ID" value="KRM12902.1"/>
    <property type="molecule type" value="Genomic_DNA"/>
</dbReference>
<dbReference type="PANTHER" id="PTHR43575">
    <property type="entry name" value="PROTEIN ABCI7, CHLOROPLASTIC"/>
    <property type="match status" value="1"/>
</dbReference>
<evidence type="ECO:0000313" key="5">
    <source>
        <dbReference type="Proteomes" id="UP000051315"/>
    </source>
</evidence>
<feature type="domain" description="SUF system FeS cluster assembly SufBD core" evidence="2">
    <location>
        <begin position="179"/>
        <end position="402"/>
    </location>
</feature>
<dbReference type="NCBIfam" id="TIGR01981">
    <property type="entry name" value="sufD"/>
    <property type="match status" value="1"/>
</dbReference>
<organism evidence="4 5">
    <name type="scientific">Lapidilactobacillus concavus DSM 17758</name>
    <dbReference type="NCBI Taxonomy" id="1423735"/>
    <lineage>
        <taxon>Bacteria</taxon>
        <taxon>Bacillati</taxon>
        <taxon>Bacillota</taxon>
        <taxon>Bacilli</taxon>
        <taxon>Lactobacillales</taxon>
        <taxon>Lactobacillaceae</taxon>
        <taxon>Lapidilactobacillus</taxon>
    </lineage>
</organism>
<name>A0A0R1WDM3_9LACO</name>
<evidence type="ECO:0000259" key="3">
    <source>
        <dbReference type="Pfam" id="PF19295"/>
    </source>
</evidence>
<sequence length="438" mass="48338">MQVNSKRFTSEQNLIEFSNQHHETSAMQQKRLIAFQQYPELVLPKFQKINYRNWGLLKGQPMPADVSASSNTQSKSMSIDLPANAMITQRGIQSAQVKLNQEALTAGVIALDFFDAQQQFPEWFARDYMTKALAADAHRLAAYHAAAVNCGIFVYVPAGVQLKEPLTWSFSQDPDETVKRVQHVLLIAGENSRLTILESRHESVASIAAANIVEELILEAGAQVHFTAIDETKGVAYLARRAYLSTHARLDWALGLMNDGDVLDDFNVDLKGDSSHTEFKVVAISSGSQTQAITTCVTNYGRHTEGNILQHGVILSDATLIFNGVGHIVKGARDSDAQQENRVLMLSKTARGDANPILLIDENDVRAGHAASVGRVDVSQMYYLMSRGLSKDVAERLVIRGFIGSVLAEIPLATARQKLTGTIERKLIDGQRHRDRTK</sequence>
<gene>
    <name evidence="4" type="ORF">FC15_GL000099</name>
</gene>
<comment type="similarity">
    <text evidence="1">Belongs to the iron-sulfur cluster assembly SufBD family.</text>
</comment>
<evidence type="ECO:0000259" key="2">
    <source>
        <dbReference type="Pfam" id="PF01458"/>
    </source>
</evidence>
<dbReference type="Pfam" id="PF19295">
    <property type="entry name" value="SufBD_N"/>
    <property type="match status" value="1"/>
</dbReference>
<evidence type="ECO:0000313" key="4">
    <source>
        <dbReference type="EMBL" id="KRM12902.1"/>
    </source>
</evidence>
<evidence type="ECO:0008006" key="6">
    <source>
        <dbReference type="Google" id="ProtNLM"/>
    </source>
</evidence>
<dbReference type="InterPro" id="IPR037284">
    <property type="entry name" value="SUF_FeS_clus_asmbl_SufBD_sf"/>
</dbReference>
<dbReference type="STRING" id="1423735.FC15_GL000099"/>
<reference evidence="4 5" key="1">
    <citation type="journal article" date="2015" name="Genome Announc.">
        <title>Expanding the biotechnology potential of lactobacilli through comparative genomics of 213 strains and associated genera.</title>
        <authorList>
            <person name="Sun Z."/>
            <person name="Harris H.M."/>
            <person name="McCann A."/>
            <person name="Guo C."/>
            <person name="Argimon S."/>
            <person name="Zhang W."/>
            <person name="Yang X."/>
            <person name="Jeffery I.B."/>
            <person name="Cooney J.C."/>
            <person name="Kagawa T.F."/>
            <person name="Liu W."/>
            <person name="Song Y."/>
            <person name="Salvetti E."/>
            <person name="Wrobel A."/>
            <person name="Rasinkangas P."/>
            <person name="Parkhill J."/>
            <person name="Rea M.C."/>
            <person name="O'Sullivan O."/>
            <person name="Ritari J."/>
            <person name="Douillard F.P."/>
            <person name="Paul Ross R."/>
            <person name="Yang R."/>
            <person name="Briner A.E."/>
            <person name="Felis G.E."/>
            <person name="de Vos W.M."/>
            <person name="Barrangou R."/>
            <person name="Klaenhammer T.R."/>
            <person name="Caufield P.W."/>
            <person name="Cui Y."/>
            <person name="Zhang H."/>
            <person name="O'Toole P.W."/>
        </authorList>
    </citation>
    <scope>NUCLEOTIDE SEQUENCE [LARGE SCALE GENOMIC DNA]</scope>
    <source>
        <strain evidence="4 5">DSM 17758</strain>
    </source>
</reference>
<dbReference type="InterPro" id="IPR045595">
    <property type="entry name" value="SufBD_N"/>
</dbReference>
<dbReference type="InterPro" id="IPR000825">
    <property type="entry name" value="SUF_FeS_clus_asmbl_SufBD_core"/>
</dbReference>
<dbReference type="GO" id="GO:0016226">
    <property type="term" value="P:iron-sulfur cluster assembly"/>
    <property type="evidence" value="ECO:0007669"/>
    <property type="project" value="InterPro"/>
</dbReference>
<proteinExistence type="inferred from homology"/>
<dbReference type="Proteomes" id="UP000051315">
    <property type="component" value="Unassembled WGS sequence"/>
</dbReference>
<accession>A0A0R1WDM3</accession>
<protein>
    <recommendedName>
        <fullName evidence="6">FeS assembly protein SufD</fullName>
    </recommendedName>
</protein>
<keyword evidence="5" id="KW-1185">Reference proteome</keyword>
<dbReference type="InterPro" id="IPR011542">
    <property type="entry name" value="SUF_FeS_clus_asmbl_SufD"/>
</dbReference>
<dbReference type="SUPFAM" id="SSF101960">
    <property type="entry name" value="Stabilizer of iron transporter SufD"/>
    <property type="match status" value="1"/>
</dbReference>
<dbReference type="PANTHER" id="PTHR43575:SF1">
    <property type="entry name" value="PROTEIN ABCI7, CHLOROPLASTIC"/>
    <property type="match status" value="1"/>
</dbReference>
<evidence type="ECO:0000256" key="1">
    <source>
        <dbReference type="ARBA" id="ARBA00043967"/>
    </source>
</evidence>
<dbReference type="InterPro" id="IPR055346">
    <property type="entry name" value="Fe-S_cluster_assembly_SufBD"/>
</dbReference>
<dbReference type="Pfam" id="PF01458">
    <property type="entry name" value="SUFBD_core"/>
    <property type="match status" value="1"/>
</dbReference>